<dbReference type="AlphaFoldDB" id="A0A0H2MLZ7"/>
<keyword evidence="1" id="KW-0732">Signal</keyword>
<dbReference type="EMBL" id="LAQL01000003">
    <property type="protein sequence ID" value="KLN61767.1"/>
    <property type="molecule type" value="Genomic_DNA"/>
</dbReference>
<evidence type="ECO:0000313" key="3">
    <source>
        <dbReference type="Proteomes" id="UP000035444"/>
    </source>
</evidence>
<evidence type="ECO:0000256" key="1">
    <source>
        <dbReference type="SAM" id="SignalP"/>
    </source>
</evidence>
<dbReference type="Gene3D" id="3.40.190.10">
    <property type="entry name" value="Periplasmic binding protein-like II"/>
    <property type="match status" value="2"/>
</dbReference>
<dbReference type="RefSeq" id="WP_047763104.1">
    <property type="nucleotide sequence ID" value="NZ_LAQL01000003.1"/>
</dbReference>
<proteinExistence type="predicted"/>
<keyword evidence="3" id="KW-1185">Reference proteome</keyword>
<name>A0A0H2MLZ7_9PROT</name>
<dbReference type="STRING" id="1489064.WH96_05590"/>
<sequence>MKKLFVVSIALALSLTFGTSSSYAKNYSVCTVEIPGGMTEDKEGPQPLFNFYQEIIKRVSDKTGHAFELQFAPALRCQNLFFKREIDIIWPYIISGDTDRFKEAGYTFLPIYSMPIIMGGYHIFTRKEDPVAHQIADLEGKSVVSARGYGIPVELENNEKITKSITNGNELIPKMILGERVDAGIIQTGWIPTLREQGLLEGLHHSDVIDFWGGSFTFYPDEEGVELMNTFSTTILELVTEGKYRNMMTGAPYYIPNY</sequence>
<feature type="chain" id="PRO_5002597362" description="Solute-binding protein family 3/N-terminal domain-containing protein" evidence="1">
    <location>
        <begin position="25"/>
        <end position="258"/>
    </location>
</feature>
<dbReference type="OrthoDB" id="8478278at2"/>
<protein>
    <recommendedName>
        <fullName evidence="4">Solute-binding protein family 3/N-terminal domain-containing protein</fullName>
    </recommendedName>
</protein>
<reference evidence="2 3" key="1">
    <citation type="submission" date="2015-03" db="EMBL/GenBank/DDBJ databases">
        <title>Genome Sequence of Kiloniella spongiae MEBiC09566, isolated from a marine sponge.</title>
        <authorList>
            <person name="Shao Z."/>
            <person name="Wang L."/>
            <person name="Li X."/>
        </authorList>
    </citation>
    <scope>NUCLEOTIDE SEQUENCE [LARGE SCALE GENOMIC DNA]</scope>
    <source>
        <strain evidence="2 3">MEBiC09566</strain>
    </source>
</reference>
<dbReference type="Proteomes" id="UP000035444">
    <property type="component" value="Unassembled WGS sequence"/>
</dbReference>
<gene>
    <name evidence="2" type="ORF">WH96_05590</name>
</gene>
<organism evidence="2 3">
    <name type="scientific">Kiloniella spongiae</name>
    <dbReference type="NCBI Taxonomy" id="1489064"/>
    <lineage>
        <taxon>Bacteria</taxon>
        <taxon>Pseudomonadati</taxon>
        <taxon>Pseudomonadota</taxon>
        <taxon>Alphaproteobacteria</taxon>
        <taxon>Rhodospirillales</taxon>
        <taxon>Kiloniellaceae</taxon>
        <taxon>Kiloniella</taxon>
    </lineage>
</organism>
<comment type="caution">
    <text evidence="2">The sequence shown here is derived from an EMBL/GenBank/DDBJ whole genome shotgun (WGS) entry which is preliminary data.</text>
</comment>
<accession>A0A0H2MLZ7</accession>
<feature type="signal peptide" evidence="1">
    <location>
        <begin position="1"/>
        <end position="24"/>
    </location>
</feature>
<dbReference type="SUPFAM" id="SSF53850">
    <property type="entry name" value="Periplasmic binding protein-like II"/>
    <property type="match status" value="1"/>
</dbReference>
<evidence type="ECO:0008006" key="4">
    <source>
        <dbReference type="Google" id="ProtNLM"/>
    </source>
</evidence>
<evidence type="ECO:0000313" key="2">
    <source>
        <dbReference type="EMBL" id="KLN61767.1"/>
    </source>
</evidence>